<dbReference type="InterPro" id="IPR004821">
    <property type="entry name" value="Cyt_trans-like"/>
</dbReference>
<evidence type="ECO:0000256" key="9">
    <source>
        <dbReference type="ARBA" id="ARBA00023027"/>
    </source>
</evidence>
<reference evidence="12" key="2">
    <citation type="journal article" date="2021" name="PeerJ">
        <title>Extensive microbial diversity within the chicken gut microbiome revealed by metagenomics and culture.</title>
        <authorList>
            <person name="Gilroy R."/>
            <person name="Ravi A."/>
            <person name="Getino M."/>
            <person name="Pursley I."/>
            <person name="Horton D.L."/>
            <person name="Alikhan N.F."/>
            <person name="Baker D."/>
            <person name="Gharbi K."/>
            <person name="Hall N."/>
            <person name="Watson M."/>
            <person name="Adriaenssens E.M."/>
            <person name="Foster-Nyarko E."/>
            <person name="Jarju S."/>
            <person name="Secka A."/>
            <person name="Antonio M."/>
            <person name="Oren A."/>
            <person name="Chaudhuri R.R."/>
            <person name="La Ragione R."/>
            <person name="Hildebrand F."/>
            <person name="Pallen M.J."/>
        </authorList>
    </citation>
    <scope>NUCLEOTIDE SEQUENCE</scope>
    <source>
        <strain evidence="12">CHK176-22527</strain>
    </source>
</reference>
<dbReference type="SUPFAM" id="SSF52374">
    <property type="entry name" value="Nucleotidylyl transferase"/>
    <property type="match status" value="1"/>
</dbReference>
<dbReference type="CDD" id="cd02165">
    <property type="entry name" value="NMNAT"/>
    <property type="match status" value="1"/>
</dbReference>
<dbReference type="GO" id="GO:0005524">
    <property type="term" value="F:ATP binding"/>
    <property type="evidence" value="ECO:0007669"/>
    <property type="project" value="UniProtKB-KW"/>
</dbReference>
<name>A0A9D1HEQ9_9FIRM</name>
<dbReference type="PANTHER" id="PTHR39321">
    <property type="entry name" value="NICOTINATE-NUCLEOTIDE ADENYLYLTRANSFERASE-RELATED"/>
    <property type="match status" value="1"/>
</dbReference>
<reference evidence="12" key="1">
    <citation type="submission" date="2020-10" db="EMBL/GenBank/DDBJ databases">
        <authorList>
            <person name="Gilroy R."/>
        </authorList>
    </citation>
    <scope>NUCLEOTIDE SEQUENCE</scope>
    <source>
        <strain evidence="12">CHK176-22527</strain>
    </source>
</reference>
<evidence type="ECO:0000313" key="12">
    <source>
        <dbReference type="EMBL" id="HIT99990.1"/>
    </source>
</evidence>
<dbReference type="EMBL" id="DVLX01000086">
    <property type="protein sequence ID" value="HIT99990.1"/>
    <property type="molecule type" value="Genomic_DNA"/>
</dbReference>
<evidence type="ECO:0000256" key="1">
    <source>
        <dbReference type="ARBA" id="ARBA00002324"/>
    </source>
</evidence>
<keyword evidence="4" id="KW-0662">Pyridine nucleotide biosynthesis</keyword>
<proteinExistence type="inferred from homology"/>
<comment type="catalytic activity">
    <reaction evidence="10">
        <text>nicotinate beta-D-ribonucleotide + ATP + H(+) = deamido-NAD(+) + diphosphate</text>
        <dbReference type="Rhea" id="RHEA:22860"/>
        <dbReference type="ChEBI" id="CHEBI:15378"/>
        <dbReference type="ChEBI" id="CHEBI:30616"/>
        <dbReference type="ChEBI" id="CHEBI:33019"/>
        <dbReference type="ChEBI" id="CHEBI:57502"/>
        <dbReference type="ChEBI" id="CHEBI:58437"/>
        <dbReference type="EC" id="2.7.7.18"/>
    </reaction>
</comment>
<dbReference type="Proteomes" id="UP000824159">
    <property type="component" value="Unassembled WGS sequence"/>
</dbReference>
<dbReference type="GO" id="GO:0004515">
    <property type="term" value="F:nicotinate-nucleotide adenylyltransferase activity"/>
    <property type="evidence" value="ECO:0007669"/>
    <property type="project" value="UniProtKB-EC"/>
</dbReference>
<dbReference type="HAMAP" id="MF_00244">
    <property type="entry name" value="NaMN_adenylyltr"/>
    <property type="match status" value="1"/>
</dbReference>
<keyword evidence="5" id="KW-0808">Transferase</keyword>
<keyword evidence="8" id="KW-0067">ATP-binding</keyword>
<evidence type="ECO:0000313" key="13">
    <source>
        <dbReference type="Proteomes" id="UP000824159"/>
    </source>
</evidence>
<comment type="caution">
    <text evidence="12">The sequence shown here is derived from an EMBL/GenBank/DDBJ whole genome shotgun (WGS) entry which is preliminary data.</text>
</comment>
<evidence type="ECO:0000256" key="7">
    <source>
        <dbReference type="ARBA" id="ARBA00022741"/>
    </source>
</evidence>
<dbReference type="Gene3D" id="3.40.50.620">
    <property type="entry name" value="HUPs"/>
    <property type="match status" value="1"/>
</dbReference>
<evidence type="ECO:0000256" key="6">
    <source>
        <dbReference type="ARBA" id="ARBA00022695"/>
    </source>
</evidence>
<gene>
    <name evidence="12" type="primary">nadD</name>
    <name evidence="12" type="ORF">IAD12_07030</name>
</gene>
<dbReference type="GO" id="GO:0009435">
    <property type="term" value="P:NAD+ biosynthetic process"/>
    <property type="evidence" value="ECO:0007669"/>
    <property type="project" value="InterPro"/>
</dbReference>
<comment type="function">
    <text evidence="1">Catalyzes the reversible adenylation of nicotinate mononucleotide (NaMN) to nicotinic acid adenine dinucleotide (NaAD).</text>
</comment>
<organism evidence="12 13">
    <name type="scientific">Candidatus Allocopromorpha excrementavium</name>
    <dbReference type="NCBI Taxonomy" id="2840741"/>
    <lineage>
        <taxon>Bacteria</taxon>
        <taxon>Bacillati</taxon>
        <taxon>Bacillota</taxon>
        <taxon>Clostridia</taxon>
        <taxon>Eubacteriales</taxon>
        <taxon>Eubacteriaceae</taxon>
        <taxon>Eubacteriaceae incertae sedis</taxon>
        <taxon>Candidatus Allocopromorpha</taxon>
    </lineage>
</organism>
<sequence length="181" mass="20823">AKDAARLESLDKVLFVPARIQPFKMGAETADGKDRLAMLNLAVEGSDIFEVSSYELDSNGISYTYLTLRAMRKKYGSNTQLCFITGTDSFLTMEKWKNSEEILREYSIIVGSRPGYRNEELRICIDRIRENYDTKIIKMENEQHDISSTEVRRKVRDGISAEDMIPEKVEDYIRQKGLYVG</sequence>
<comment type="pathway">
    <text evidence="2">Cofactor biosynthesis; NAD(+) biosynthesis; deamido-NAD(+) from nicotinate D-ribonucleotide: step 1/1.</text>
</comment>
<dbReference type="Pfam" id="PF01467">
    <property type="entry name" value="CTP_transf_like"/>
    <property type="match status" value="1"/>
</dbReference>
<feature type="domain" description="Cytidyltransferase-like" evidence="11">
    <location>
        <begin position="2"/>
        <end position="154"/>
    </location>
</feature>
<dbReference type="InterPro" id="IPR014729">
    <property type="entry name" value="Rossmann-like_a/b/a_fold"/>
</dbReference>
<keyword evidence="9" id="KW-0520">NAD</keyword>
<evidence type="ECO:0000256" key="4">
    <source>
        <dbReference type="ARBA" id="ARBA00022642"/>
    </source>
</evidence>
<dbReference type="EC" id="2.7.7.18" evidence="3"/>
<accession>A0A9D1HEQ9</accession>
<evidence type="ECO:0000256" key="8">
    <source>
        <dbReference type="ARBA" id="ARBA00022840"/>
    </source>
</evidence>
<evidence type="ECO:0000256" key="2">
    <source>
        <dbReference type="ARBA" id="ARBA00005019"/>
    </source>
</evidence>
<evidence type="ECO:0000259" key="11">
    <source>
        <dbReference type="Pfam" id="PF01467"/>
    </source>
</evidence>
<keyword evidence="6 12" id="KW-0548">Nucleotidyltransferase</keyword>
<dbReference type="NCBIfam" id="TIGR00482">
    <property type="entry name" value="nicotinate (nicotinamide) nucleotide adenylyltransferase"/>
    <property type="match status" value="1"/>
</dbReference>
<dbReference type="AlphaFoldDB" id="A0A9D1HEQ9"/>
<feature type="non-terminal residue" evidence="12">
    <location>
        <position position="1"/>
    </location>
</feature>
<evidence type="ECO:0000256" key="5">
    <source>
        <dbReference type="ARBA" id="ARBA00022679"/>
    </source>
</evidence>
<dbReference type="InterPro" id="IPR005248">
    <property type="entry name" value="NadD/NMNAT"/>
</dbReference>
<evidence type="ECO:0000256" key="10">
    <source>
        <dbReference type="ARBA" id="ARBA00048721"/>
    </source>
</evidence>
<dbReference type="PANTHER" id="PTHR39321:SF3">
    <property type="entry name" value="PHOSPHOPANTETHEINE ADENYLYLTRANSFERASE"/>
    <property type="match status" value="1"/>
</dbReference>
<evidence type="ECO:0000256" key="3">
    <source>
        <dbReference type="ARBA" id="ARBA00012389"/>
    </source>
</evidence>
<protein>
    <recommendedName>
        <fullName evidence="3">nicotinate-nucleotide adenylyltransferase</fullName>
        <ecNumber evidence="3">2.7.7.18</ecNumber>
    </recommendedName>
</protein>
<keyword evidence="7" id="KW-0547">Nucleotide-binding</keyword>